<comment type="caution">
    <text evidence="1">The sequence shown here is derived from an EMBL/GenBank/DDBJ whole genome shotgun (WGS) entry which is preliminary data.</text>
</comment>
<organism evidence="1 2">
    <name type="scientific">Protea cynaroides</name>
    <dbReference type="NCBI Taxonomy" id="273540"/>
    <lineage>
        <taxon>Eukaryota</taxon>
        <taxon>Viridiplantae</taxon>
        <taxon>Streptophyta</taxon>
        <taxon>Embryophyta</taxon>
        <taxon>Tracheophyta</taxon>
        <taxon>Spermatophyta</taxon>
        <taxon>Magnoliopsida</taxon>
        <taxon>Proteales</taxon>
        <taxon>Proteaceae</taxon>
        <taxon>Protea</taxon>
    </lineage>
</organism>
<dbReference type="Proteomes" id="UP001141806">
    <property type="component" value="Unassembled WGS sequence"/>
</dbReference>
<protein>
    <submittedName>
        <fullName evidence="1">Uncharacterized protein</fullName>
    </submittedName>
</protein>
<name>A0A9Q0H908_9MAGN</name>
<sequence>MSQSSSRPCLSSEGTCTGYLRLGSSMVESPDNPVSFPIAAKSPVPNSGHQAVAKRARLNAEQQAILQIQLSLYPSHDRLVWTADKSGKFSVKSAYHLITNYFEDLLPQKAASSRIPEWRLSPKSLWKCIWVWTPHEVIEKAMVAFREYVLSSPRFVQHMGWEPPSPSVSAPKWTPPP</sequence>
<gene>
    <name evidence="1" type="ORF">NE237_022120</name>
</gene>
<dbReference type="AlphaFoldDB" id="A0A9Q0H908"/>
<proteinExistence type="predicted"/>
<reference evidence="1" key="1">
    <citation type="journal article" date="2023" name="Plant J.">
        <title>The genome of the king protea, Protea cynaroides.</title>
        <authorList>
            <person name="Chang J."/>
            <person name="Duong T.A."/>
            <person name="Schoeman C."/>
            <person name="Ma X."/>
            <person name="Roodt D."/>
            <person name="Barker N."/>
            <person name="Li Z."/>
            <person name="Van de Peer Y."/>
            <person name="Mizrachi E."/>
        </authorList>
    </citation>
    <scope>NUCLEOTIDE SEQUENCE</scope>
    <source>
        <tissue evidence="1">Young leaves</tissue>
    </source>
</reference>
<dbReference type="OrthoDB" id="1717299at2759"/>
<keyword evidence="2" id="KW-1185">Reference proteome</keyword>
<evidence type="ECO:0000313" key="2">
    <source>
        <dbReference type="Proteomes" id="UP001141806"/>
    </source>
</evidence>
<evidence type="ECO:0000313" key="1">
    <source>
        <dbReference type="EMBL" id="KAJ4962181.1"/>
    </source>
</evidence>
<accession>A0A9Q0H908</accession>
<dbReference type="EMBL" id="JAMYWD010000008">
    <property type="protein sequence ID" value="KAJ4962181.1"/>
    <property type="molecule type" value="Genomic_DNA"/>
</dbReference>